<dbReference type="GO" id="GO:0005975">
    <property type="term" value="P:carbohydrate metabolic process"/>
    <property type="evidence" value="ECO:0007669"/>
    <property type="project" value="InterPro"/>
</dbReference>
<dbReference type="Gene3D" id="3.20.20.370">
    <property type="entry name" value="Glycoside hydrolase/deacetylase"/>
    <property type="match status" value="1"/>
</dbReference>
<name>A0A327PGP5_9BACT</name>
<dbReference type="AlphaFoldDB" id="A0A327PGP5"/>
<dbReference type="OrthoDB" id="814854at2"/>
<gene>
    <name evidence="6" type="ORF">LV83_01590</name>
</gene>
<keyword evidence="7" id="KW-1185">Reference proteome</keyword>
<reference evidence="6 7" key="1">
    <citation type="submission" date="2018-06" db="EMBL/GenBank/DDBJ databases">
        <title>Genomic Encyclopedia of Archaeal and Bacterial Type Strains, Phase II (KMG-II): from individual species to whole genera.</title>
        <authorList>
            <person name="Goeker M."/>
        </authorList>
    </citation>
    <scope>NUCLEOTIDE SEQUENCE [LARGE SCALE GENOMIC DNA]</scope>
    <source>
        <strain evidence="6 7">DSM 23446</strain>
    </source>
</reference>
<dbReference type="EMBL" id="QLLK01000004">
    <property type="protein sequence ID" value="RAI91405.1"/>
    <property type="molecule type" value="Genomic_DNA"/>
</dbReference>
<protein>
    <submittedName>
        <fullName evidence="6">YdjC-like protein</fullName>
    </submittedName>
</protein>
<dbReference type="GO" id="GO:0016787">
    <property type="term" value="F:hydrolase activity"/>
    <property type="evidence" value="ECO:0007669"/>
    <property type="project" value="UniProtKB-KW"/>
</dbReference>
<keyword evidence="4" id="KW-0460">Magnesium</keyword>
<keyword evidence="3" id="KW-0378">Hydrolase</keyword>
<dbReference type="Pfam" id="PF04794">
    <property type="entry name" value="YdjC"/>
    <property type="match status" value="1"/>
</dbReference>
<proteinExistence type="predicted"/>
<dbReference type="GO" id="GO:0019213">
    <property type="term" value="F:deacetylase activity"/>
    <property type="evidence" value="ECO:0007669"/>
    <property type="project" value="TreeGrafter"/>
</dbReference>
<evidence type="ECO:0000256" key="3">
    <source>
        <dbReference type="ARBA" id="ARBA00022801"/>
    </source>
</evidence>
<comment type="cofactor">
    <cofactor evidence="1">
        <name>Mg(2+)</name>
        <dbReference type="ChEBI" id="CHEBI:18420"/>
    </cofactor>
</comment>
<dbReference type="InterPro" id="IPR006879">
    <property type="entry name" value="YdjC-like"/>
</dbReference>
<evidence type="ECO:0000256" key="4">
    <source>
        <dbReference type="ARBA" id="ARBA00022842"/>
    </source>
</evidence>
<dbReference type="RefSeq" id="WP_111611000.1">
    <property type="nucleotide sequence ID" value="NZ_QLLK01000004.1"/>
</dbReference>
<evidence type="ECO:0000313" key="7">
    <source>
        <dbReference type="Proteomes" id="UP000249610"/>
    </source>
</evidence>
<organism evidence="6 7">
    <name type="scientific">Algoriphagus yeomjeoni</name>
    <dbReference type="NCBI Taxonomy" id="291403"/>
    <lineage>
        <taxon>Bacteria</taxon>
        <taxon>Pseudomonadati</taxon>
        <taxon>Bacteroidota</taxon>
        <taxon>Cytophagia</taxon>
        <taxon>Cytophagales</taxon>
        <taxon>Cyclobacteriaceae</taxon>
        <taxon>Algoriphagus</taxon>
    </lineage>
</organism>
<accession>A0A327PGP5</accession>
<dbReference type="PANTHER" id="PTHR31609:SF1">
    <property type="entry name" value="CARBOHYDRATE DEACETYLASE"/>
    <property type="match status" value="1"/>
</dbReference>
<dbReference type="SUPFAM" id="SSF88713">
    <property type="entry name" value="Glycoside hydrolase/deacetylase"/>
    <property type="match status" value="1"/>
</dbReference>
<dbReference type="InterPro" id="IPR011330">
    <property type="entry name" value="Glyco_hydro/deAcase_b/a-brl"/>
</dbReference>
<keyword evidence="2" id="KW-0479">Metal-binding</keyword>
<evidence type="ECO:0000313" key="6">
    <source>
        <dbReference type="EMBL" id="RAI91405.1"/>
    </source>
</evidence>
<comment type="caution">
    <text evidence="6">The sequence shown here is derived from an EMBL/GenBank/DDBJ whole genome shotgun (WGS) entry which is preliminary data.</text>
</comment>
<evidence type="ECO:0000256" key="5">
    <source>
        <dbReference type="ARBA" id="ARBA00023277"/>
    </source>
</evidence>
<keyword evidence="5" id="KW-0119">Carbohydrate metabolism</keyword>
<sequence>METYKGIVTKLVNTRIFKPSVNAPKSQELQPRWDVEISHAIRGELHRGIDIWYVLTNRTFVWSGAVFTSQNIPILAKLYLVTADDIGVNKEIDLGAKLALKNGLINSIAVLINRTADADDEHLESLHKFLNETKGPNTSAPLAHTTHVGLHYTITSGRPVSPIEEVKNLVDENGYFPEYKGLDSNYATDSYVQQAMRELESQYIKFKKVFKREPAHLTSHHDVHTFTYPLFNSIHSWAISKKIPIRSHSFLPPIRREFYDLGVKLNLPSIDTMNSWSIKLGCQSSTDHTMVGHYGPAPFLPLISYTSVVRKKHKTLDGGIYDFLASTDQTREIMVHIIKSDLTKKSEFKHHYKPFVKEYPGVDTRYFAGRVAEYVSLQTRKTALEGKLNSYFIPFDFILPEIRNV</sequence>
<dbReference type="GO" id="GO:0046872">
    <property type="term" value="F:metal ion binding"/>
    <property type="evidence" value="ECO:0007669"/>
    <property type="project" value="UniProtKB-KW"/>
</dbReference>
<dbReference type="Proteomes" id="UP000249610">
    <property type="component" value="Unassembled WGS sequence"/>
</dbReference>
<evidence type="ECO:0000256" key="2">
    <source>
        <dbReference type="ARBA" id="ARBA00022723"/>
    </source>
</evidence>
<dbReference type="PANTHER" id="PTHR31609">
    <property type="entry name" value="YDJC DEACETYLASE FAMILY MEMBER"/>
    <property type="match status" value="1"/>
</dbReference>
<evidence type="ECO:0000256" key="1">
    <source>
        <dbReference type="ARBA" id="ARBA00001946"/>
    </source>
</evidence>